<name>A0A1Q9BXX7_SYMMI</name>
<gene>
    <name evidence="1" type="ORF">AK812_SmicGene44653</name>
</gene>
<evidence type="ECO:0000313" key="1">
    <source>
        <dbReference type="EMBL" id="OLP75533.1"/>
    </source>
</evidence>
<dbReference type="OrthoDB" id="407899at2759"/>
<dbReference type="Proteomes" id="UP000186817">
    <property type="component" value="Unassembled WGS sequence"/>
</dbReference>
<keyword evidence="2" id="KW-1185">Reference proteome</keyword>
<comment type="caution">
    <text evidence="1">The sequence shown here is derived from an EMBL/GenBank/DDBJ whole genome shotgun (WGS) entry which is preliminary data.</text>
</comment>
<organism evidence="1 2">
    <name type="scientific">Symbiodinium microadriaticum</name>
    <name type="common">Dinoflagellate</name>
    <name type="synonym">Zooxanthella microadriatica</name>
    <dbReference type="NCBI Taxonomy" id="2951"/>
    <lineage>
        <taxon>Eukaryota</taxon>
        <taxon>Sar</taxon>
        <taxon>Alveolata</taxon>
        <taxon>Dinophyceae</taxon>
        <taxon>Suessiales</taxon>
        <taxon>Symbiodiniaceae</taxon>
        <taxon>Symbiodinium</taxon>
    </lineage>
</organism>
<proteinExistence type="predicted"/>
<accession>A0A1Q9BXX7</accession>
<sequence>MFFYVSPLWRSRPFETLAVAFHLLLESCYKLLLEICYKLRGLWHQDFFHDGGLDQLLDILRGSPLQTLPIPDTFSKLERWFNLRRRNENETVAGWDDPWRQSEFDSYGEFGDYGDLRTSGPITSRRPTAATMMVVLEAAVTEEDDKDSGGGAREAVAKAPQFILDTGATECGDDPEADCQGRPEAPSYEGAEEFLGLRESTDGHRLENFETEMLLSAEEAASVLEDASIYMPGIGRVAVPAGGRGTRAAVHGSTWHIKCMSKLLAEFSVPPHIEIGGLTGHSVPARCLMPLGQADVFAEWDSQTNGGDSTGAVLWGSPIKWRDPIHVLEVLAGRDLNMTNMAFTSTGHLAVDPVARPVDLAALRTLTEEKHKITLPGDGAPSKSFAEELQVEHEAENMTEHIMRGFSATNRKNSEFIEIDCNNLGAAITNEGILRRAVDYKNGFNLDHRNGAEGAIQLIKDTGPSFVWVKSFERLRRHDLQHSGEIADGVVNVMASGGHCVWEIEKIKKEVANAVAWQLRDKTGLLTDDLEHLLSDDFPSVLAATRSSGFPMERPVGRKLHEFKSQLLKLHKAAGHSSLRPPGLWELLDMDVFEYEFLDNLTNQRQKAKYLIMVDRASRLCSATHYSSGRAIQEKAEQRRLRQQANDTWLFWRRTD</sequence>
<protein>
    <submittedName>
        <fullName evidence="1">Uncharacterized protein</fullName>
    </submittedName>
</protein>
<dbReference type="AlphaFoldDB" id="A0A1Q9BXX7"/>
<dbReference type="EMBL" id="LSRX01002422">
    <property type="protein sequence ID" value="OLP75533.1"/>
    <property type="molecule type" value="Genomic_DNA"/>
</dbReference>
<reference evidence="1 2" key="1">
    <citation type="submission" date="2016-02" db="EMBL/GenBank/DDBJ databases">
        <title>Genome analysis of coral dinoflagellate symbionts highlights evolutionary adaptations to a symbiotic lifestyle.</title>
        <authorList>
            <person name="Aranda M."/>
            <person name="Li Y."/>
            <person name="Liew Y.J."/>
            <person name="Baumgarten S."/>
            <person name="Simakov O."/>
            <person name="Wilson M."/>
            <person name="Piel J."/>
            <person name="Ashoor H."/>
            <person name="Bougouffa S."/>
            <person name="Bajic V.B."/>
            <person name="Ryu T."/>
            <person name="Ravasi T."/>
            <person name="Bayer T."/>
            <person name="Micklem G."/>
            <person name="Kim H."/>
            <person name="Bhak J."/>
            <person name="Lajeunesse T.C."/>
            <person name="Voolstra C.R."/>
        </authorList>
    </citation>
    <scope>NUCLEOTIDE SEQUENCE [LARGE SCALE GENOMIC DNA]</scope>
    <source>
        <strain evidence="1 2">CCMP2467</strain>
    </source>
</reference>
<evidence type="ECO:0000313" key="2">
    <source>
        <dbReference type="Proteomes" id="UP000186817"/>
    </source>
</evidence>